<comment type="caution">
    <text evidence="1">The sequence shown here is derived from an EMBL/GenBank/DDBJ whole genome shotgun (WGS) entry which is preliminary data.</text>
</comment>
<dbReference type="eggNOG" id="ENOG5030JEK">
    <property type="taxonomic scope" value="Bacteria"/>
</dbReference>
<dbReference type="Pfam" id="PF23720">
    <property type="entry name" value="DUF7161"/>
    <property type="match status" value="1"/>
</dbReference>
<dbReference type="EMBL" id="CAIE01000040">
    <property type="protein sequence ID" value="CCH21245.1"/>
    <property type="molecule type" value="Genomic_DNA"/>
</dbReference>
<sequence length="83" mass="8775">MWRPLGATDTGLNGRTARLLTSEPTDDAGWPAGLPAGATEVIILEDTVSPTATLKVQTSGDVAPKTARVRFDQLAVRDEAAER</sequence>
<dbReference type="Proteomes" id="UP000003448">
    <property type="component" value="Unassembled WGS sequence"/>
</dbReference>
<gene>
    <name evidence="1" type="ORF">MILUP08_46140</name>
</gene>
<keyword evidence="2" id="KW-1185">Reference proteome</keyword>
<proteinExistence type="predicted"/>
<protein>
    <submittedName>
        <fullName evidence="1">Uncharacterized protein</fullName>
    </submittedName>
</protein>
<dbReference type="RefSeq" id="WP_007464946.1">
    <property type="nucleotide sequence ID" value="NZ_HF570108.1"/>
</dbReference>
<evidence type="ECO:0000313" key="1">
    <source>
        <dbReference type="EMBL" id="CCH21245.1"/>
    </source>
</evidence>
<dbReference type="InterPro" id="IPR055585">
    <property type="entry name" value="DUF7161"/>
</dbReference>
<accession>I0LBP8</accession>
<organism evidence="1 2">
    <name type="scientific">Micromonospora lupini str. Lupac 08</name>
    <dbReference type="NCBI Taxonomy" id="1150864"/>
    <lineage>
        <taxon>Bacteria</taxon>
        <taxon>Bacillati</taxon>
        <taxon>Actinomycetota</taxon>
        <taxon>Actinomycetes</taxon>
        <taxon>Micromonosporales</taxon>
        <taxon>Micromonosporaceae</taxon>
        <taxon>Micromonospora</taxon>
    </lineage>
</organism>
<dbReference type="AlphaFoldDB" id="I0LBP8"/>
<name>I0LBP8_9ACTN</name>
<evidence type="ECO:0000313" key="2">
    <source>
        <dbReference type="Proteomes" id="UP000003448"/>
    </source>
</evidence>
<reference evidence="2" key="1">
    <citation type="journal article" date="2012" name="J. Bacteriol.">
        <title>Genome Sequence of Micromonospora lupini Lupac 08, Isolated from Root Nodules of Lupinus angustifolius.</title>
        <authorList>
            <person name="Alonso-Vega P."/>
            <person name="Normand P."/>
            <person name="Bacigalupe R."/>
            <person name="Pujic P."/>
            <person name="Lajus A."/>
            <person name="Vallenet D."/>
            <person name="Carro L."/>
            <person name="Coll P."/>
            <person name="Trujillo M.E."/>
        </authorList>
    </citation>
    <scope>NUCLEOTIDE SEQUENCE [LARGE SCALE GENOMIC DNA]</scope>
    <source>
        <strain evidence="2">Lupac 08</strain>
    </source>
</reference>